<accession>A0ABW3JNZ8</accession>
<name>A0ABW3JNZ8_9FLAO</name>
<evidence type="ECO:0000313" key="1">
    <source>
        <dbReference type="EMBL" id="MFD0991022.1"/>
    </source>
</evidence>
<dbReference type="RefSeq" id="WP_379926687.1">
    <property type="nucleotide sequence ID" value="NZ_JBHTJI010000028.1"/>
</dbReference>
<dbReference type="EMBL" id="JBHTJI010000028">
    <property type="protein sequence ID" value="MFD0991022.1"/>
    <property type="molecule type" value="Genomic_DNA"/>
</dbReference>
<evidence type="ECO:0000313" key="2">
    <source>
        <dbReference type="Proteomes" id="UP001597061"/>
    </source>
</evidence>
<reference evidence="2" key="1">
    <citation type="journal article" date="2019" name="Int. J. Syst. Evol. Microbiol.">
        <title>The Global Catalogue of Microorganisms (GCM) 10K type strain sequencing project: providing services to taxonomists for standard genome sequencing and annotation.</title>
        <authorList>
            <consortium name="The Broad Institute Genomics Platform"/>
            <consortium name="The Broad Institute Genome Sequencing Center for Infectious Disease"/>
            <person name="Wu L."/>
            <person name="Ma J."/>
        </authorList>
    </citation>
    <scope>NUCLEOTIDE SEQUENCE [LARGE SCALE GENOMIC DNA]</scope>
    <source>
        <strain evidence="2">CCUG 62414</strain>
    </source>
</reference>
<gene>
    <name evidence="1" type="ORF">ACFQ1R_13015</name>
</gene>
<proteinExistence type="predicted"/>
<comment type="caution">
    <text evidence="1">The sequence shown here is derived from an EMBL/GenBank/DDBJ whole genome shotgun (WGS) entry which is preliminary data.</text>
</comment>
<sequence>MTFSQNFEGQVTYKTTMENPNPEMFTDSVFKERILKPVFGEQGFMLQKYFYKGNRFMSETSTGLENGFELYSPEKKKIYAWREDSKEAVVRKTNEHPEMDAFIEFIETEEIDSILNIPCKKILLKSKMGTAELWYNSEYLKVNPIDYSEFKLDHKNLIFQKYGCLPFRIRMGKLNIEVIDFESMEIANEKFELPEFESEIEQ</sequence>
<protein>
    <submittedName>
        <fullName evidence="1">Uncharacterized protein</fullName>
    </submittedName>
</protein>
<dbReference type="Proteomes" id="UP001597061">
    <property type="component" value="Unassembled WGS sequence"/>
</dbReference>
<keyword evidence="2" id="KW-1185">Reference proteome</keyword>
<organism evidence="1 2">
    <name type="scientific">Mariniflexile jejuense</name>
    <dbReference type="NCBI Taxonomy" id="1173582"/>
    <lineage>
        <taxon>Bacteria</taxon>
        <taxon>Pseudomonadati</taxon>
        <taxon>Bacteroidota</taxon>
        <taxon>Flavobacteriia</taxon>
        <taxon>Flavobacteriales</taxon>
        <taxon>Flavobacteriaceae</taxon>
        <taxon>Mariniflexile</taxon>
    </lineage>
</organism>